<evidence type="ECO:0000313" key="3">
    <source>
        <dbReference type="Proteomes" id="UP001152797"/>
    </source>
</evidence>
<gene>
    <name evidence="1" type="ORF">C1SCF055_LOCUS20430</name>
</gene>
<dbReference type="Proteomes" id="UP001152797">
    <property type="component" value="Unassembled WGS sequence"/>
</dbReference>
<proteinExistence type="predicted"/>
<protein>
    <submittedName>
        <fullName evidence="1">Uncharacterized protein</fullName>
    </submittedName>
</protein>
<name>A0A9P1CK05_9DINO</name>
<evidence type="ECO:0000313" key="2">
    <source>
        <dbReference type="EMBL" id="CAL4781019.1"/>
    </source>
</evidence>
<comment type="caution">
    <text evidence="1">The sequence shown here is derived from an EMBL/GenBank/DDBJ whole genome shotgun (WGS) entry which is preliminary data.</text>
</comment>
<dbReference type="AlphaFoldDB" id="A0A9P1CK05"/>
<evidence type="ECO:0000313" key="1">
    <source>
        <dbReference type="EMBL" id="CAI3993707.1"/>
    </source>
</evidence>
<reference evidence="1" key="1">
    <citation type="submission" date="2022-10" db="EMBL/GenBank/DDBJ databases">
        <authorList>
            <person name="Chen Y."/>
            <person name="Dougan E. K."/>
            <person name="Chan C."/>
            <person name="Rhodes N."/>
            <person name="Thang M."/>
        </authorList>
    </citation>
    <scope>NUCLEOTIDE SEQUENCE</scope>
</reference>
<organism evidence="1">
    <name type="scientific">Cladocopium goreaui</name>
    <dbReference type="NCBI Taxonomy" id="2562237"/>
    <lineage>
        <taxon>Eukaryota</taxon>
        <taxon>Sar</taxon>
        <taxon>Alveolata</taxon>
        <taxon>Dinophyceae</taxon>
        <taxon>Suessiales</taxon>
        <taxon>Symbiodiniaceae</taxon>
        <taxon>Cladocopium</taxon>
    </lineage>
</organism>
<sequence>MAETPERVLVKFPDAESPVAFFTSLQTQAPPMEFKEGWHVGESVVYLGDDREAGGKRLCAGMPCKVVGPGAEESSVAVQFPGFLRTHFDSEYRKALRASRLCCSLLAGGLGKVKAFKVRGPCSQGTTPSDFH</sequence>
<dbReference type="EMBL" id="CAMXCT030001865">
    <property type="protein sequence ID" value="CAL4781019.1"/>
    <property type="molecule type" value="Genomic_DNA"/>
</dbReference>
<keyword evidence="3" id="KW-1185">Reference proteome</keyword>
<dbReference type="EMBL" id="CAMXCT020001865">
    <property type="protein sequence ID" value="CAL1147082.1"/>
    <property type="molecule type" value="Genomic_DNA"/>
</dbReference>
<reference evidence="2 3" key="2">
    <citation type="submission" date="2024-05" db="EMBL/GenBank/DDBJ databases">
        <authorList>
            <person name="Chen Y."/>
            <person name="Shah S."/>
            <person name="Dougan E. K."/>
            <person name="Thang M."/>
            <person name="Chan C."/>
        </authorList>
    </citation>
    <scope>NUCLEOTIDE SEQUENCE [LARGE SCALE GENOMIC DNA]</scope>
</reference>
<dbReference type="EMBL" id="CAMXCT010001865">
    <property type="protein sequence ID" value="CAI3993707.1"/>
    <property type="molecule type" value="Genomic_DNA"/>
</dbReference>
<accession>A0A9P1CK05</accession>